<evidence type="ECO:0000313" key="1">
    <source>
        <dbReference type="EMBL" id="CAB4191905.1"/>
    </source>
</evidence>
<name>A0A6J5RI01_9CAUD</name>
<reference evidence="1" key="1">
    <citation type="submission" date="2020-05" db="EMBL/GenBank/DDBJ databases">
        <authorList>
            <person name="Chiriac C."/>
            <person name="Salcher M."/>
            <person name="Ghai R."/>
            <person name="Kavagutti S V."/>
        </authorList>
    </citation>
    <scope>NUCLEOTIDE SEQUENCE</scope>
</reference>
<dbReference type="EMBL" id="LR797179">
    <property type="protein sequence ID" value="CAB4191905.1"/>
    <property type="molecule type" value="Genomic_DNA"/>
</dbReference>
<gene>
    <name evidence="1" type="ORF">UFOVP1230_31</name>
</gene>
<proteinExistence type="predicted"/>
<organism evidence="1">
    <name type="scientific">uncultured Caudovirales phage</name>
    <dbReference type="NCBI Taxonomy" id="2100421"/>
    <lineage>
        <taxon>Viruses</taxon>
        <taxon>Duplodnaviria</taxon>
        <taxon>Heunggongvirae</taxon>
        <taxon>Uroviricota</taxon>
        <taxon>Caudoviricetes</taxon>
        <taxon>Peduoviridae</taxon>
        <taxon>Maltschvirus</taxon>
        <taxon>Maltschvirus maltsch</taxon>
    </lineage>
</organism>
<sequence length="102" mass="11365">MANVYNTIGDQNITDIAVQLYGDPSFVVKIIQDNPNIAAFGRKFAPGTPIVYSGDLMNINTFSIRKKRIDVATGANYFNPSLREDFSYELGEDGSILLEERQ</sequence>
<accession>A0A6J5RI01</accession>
<protein>
    <submittedName>
        <fullName evidence="1">Uncharacterized protein</fullName>
    </submittedName>
</protein>